<dbReference type="OrthoDB" id="9812325at2"/>
<evidence type="ECO:0000256" key="9">
    <source>
        <dbReference type="ARBA" id="ARBA00029868"/>
    </source>
</evidence>
<evidence type="ECO:0000256" key="3">
    <source>
        <dbReference type="ARBA" id="ARBA00022741"/>
    </source>
</evidence>
<dbReference type="Gene3D" id="1.10.10.10">
    <property type="entry name" value="Winged helix-like DNA-binding domain superfamily/Winged helix DNA-binding domain"/>
    <property type="match status" value="1"/>
</dbReference>
<feature type="domain" description="HTH crp-type" evidence="13">
    <location>
        <begin position="144"/>
        <end position="221"/>
    </location>
</feature>
<dbReference type="GO" id="GO:0003677">
    <property type="term" value="F:DNA binding"/>
    <property type="evidence" value="ECO:0007669"/>
    <property type="project" value="UniProtKB-KW"/>
</dbReference>
<feature type="domain" description="Cyclic nucleotide-binding" evidence="12">
    <location>
        <begin position="10"/>
        <end position="130"/>
    </location>
</feature>
<comment type="caution">
    <text evidence="14">The sequence shown here is derived from an EMBL/GenBank/DDBJ whole genome shotgun (WGS) entry which is preliminary data.</text>
</comment>
<evidence type="ECO:0000256" key="11">
    <source>
        <dbReference type="ARBA" id="ARBA00068047"/>
    </source>
</evidence>
<dbReference type="RefSeq" id="WP_035852611.1">
    <property type="nucleotide sequence ID" value="NZ_KK073874.1"/>
</dbReference>
<protein>
    <recommendedName>
        <fullName evidence="11">CRP-like cAMP-activated global transcriptional regulator</fullName>
    </recommendedName>
    <alternativeName>
        <fullName evidence="10">cAMP receptor protein</fullName>
    </alternativeName>
    <alternativeName>
        <fullName evidence="9">cAMP regulatory protein</fullName>
    </alternativeName>
</protein>
<gene>
    <name evidence="14" type="ORF">CryarDRAFT_3874</name>
</gene>
<dbReference type="PANTHER" id="PTHR24567:SF74">
    <property type="entry name" value="HTH-TYPE TRANSCRIPTIONAL REGULATOR ARCR"/>
    <property type="match status" value="1"/>
</dbReference>
<dbReference type="InterPro" id="IPR014710">
    <property type="entry name" value="RmlC-like_jellyroll"/>
</dbReference>
<keyword evidence="5" id="KW-0238">DNA-binding</keyword>
<dbReference type="SUPFAM" id="SSF51206">
    <property type="entry name" value="cAMP-binding domain-like"/>
    <property type="match status" value="1"/>
</dbReference>
<keyword evidence="2" id="KW-0116">cAMP-binding</keyword>
<evidence type="ECO:0000256" key="1">
    <source>
        <dbReference type="ARBA" id="ARBA00022491"/>
    </source>
</evidence>
<dbReference type="PANTHER" id="PTHR24567">
    <property type="entry name" value="CRP FAMILY TRANSCRIPTIONAL REGULATORY PROTEIN"/>
    <property type="match status" value="1"/>
</dbReference>
<dbReference type="PROSITE" id="PS50042">
    <property type="entry name" value="CNMP_BINDING_3"/>
    <property type="match status" value="1"/>
</dbReference>
<dbReference type="PATRIC" id="fig|927661.3.peg.3842"/>
<evidence type="ECO:0000256" key="4">
    <source>
        <dbReference type="ARBA" id="ARBA00023015"/>
    </source>
</evidence>
<sequence length="228" mass="25228">MDTALARCGLFQNVEPRAAEALASNLKYLDLFKRDVIFAEGDPGDSLYVVLEGKVKLNRSAPDGRESLLAVLGPSDLLGELAVFDPGPRTASAVVVADARVAQMRRDQLRPWIAEHPEIGPQLLRVLARRLRRTGDQQADLIFTDVPGRLAKALLDLAQRFGLPERSGPDDAVRLNHELTQDELAQLVGSSRETVNKALSHFATRGWIRLDGRSIVLLNRDRLVQRAR</sequence>
<name>A0A010ZVF3_9ACTN</name>
<evidence type="ECO:0000313" key="14">
    <source>
        <dbReference type="EMBL" id="EXG82674.1"/>
    </source>
</evidence>
<dbReference type="Proteomes" id="UP000021053">
    <property type="component" value="Unassembled WGS sequence"/>
</dbReference>
<dbReference type="GO" id="GO:0003700">
    <property type="term" value="F:DNA-binding transcription factor activity"/>
    <property type="evidence" value="ECO:0007669"/>
    <property type="project" value="UniProtKB-ARBA"/>
</dbReference>
<dbReference type="InterPro" id="IPR000595">
    <property type="entry name" value="cNMP-bd_dom"/>
</dbReference>
<keyword evidence="4" id="KW-0805">Transcription regulation</keyword>
<dbReference type="GO" id="GO:0005829">
    <property type="term" value="C:cytosol"/>
    <property type="evidence" value="ECO:0007669"/>
    <property type="project" value="TreeGrafter"/>
</dbReference>
<dbReference type="InterPro" id="IPR036388">
    <property type="entry name" value="WH-like_DNA-bd_sf"/>
</dbReference>
<evidence type="ECO:0000259" key="12">
    <source>
        <dbReference type="PROSITE" id="PS50042"/>
    </source>
</evidence>
<keyword evidence="7" id="KW-0010">Activator</keyword>
<keyword evidence="6" id="KW-0114">cAMP</keyword>
<dbReference type="InterPro" id="IPR018488">
    <property type="entry name" value="cNMP-bd_CS"/>
</dbReference>
<keyword evidence="3" id="KW-0547">Nucleotide-binding</keyword>
<evidence type="ECO:0000256" key="5">
    <source>
        <dbReference type="ARBA" id="ARBA00023125"/>
    </source>
</evidence>
<dbReference type="FunFam" id="2.60.120.10:FF:000003">
    <property type="entry name" value="Crp/Fnr family transcriptional regulator"/>
    <property type="match status" value="1"/>
</dbReference>
<proteinExistence type="predicted"/>
<organism evidence="14 15">
    <name type="scientific">Cryptosporangium arvum DSM 44712</name>
    <dbReference type="NCBI Taxonomy" id="927661"/>
    <lineage>
        <taxon>Bacteria</taxon>
        <taxon>Bacillati</taxon>
        <taxon>Actinomycetota</taxon>
        <taxon>Actinomycetes</taxon>
        <taxon>Cryptosporangiales</taxon>
        <taxon>Cryptosporangiaceae</taxon>
        <taxon>Cryptosporangium</taxon>
    </lineage>
</organism>
<evidence type="ECO:0000313" key="15">
    <source>
        <dbReference type="Proteomes" id="UP000021053"/>
    </source>
</evidence>
<dbReference type="SUPFAM" id="SSF46785">
    <property type="entry name" value="Winged helix' DNA-binding domain"/>
    <property type="match status" value="1"/>
</dbReference>
<dbReference type="AlphaFoldDB" id="A0A010ZVF3"/>
<dbReference type="FunFam" id="1.10.10.10:FF:000019">
    <property type="entry name" value="Crp/Fnr family transcriptional regulator"/>
    <property type="match status" value="1"/>
</dbReference>
<reference evidence="14 15" key="1">
    <citation type="submission" date="2013-07" db="EMBL/GenBank/DDBJ databases">
        <authorList>
            <consortium name="DOE Joint Genome Institute"/>
            <person name="Eisen J."/>
            <person name="Huntemann M."/>
            <person name="Han J."/>
            <person name="Chen A."/>
            <person name="Kyrpides N."/>
            <person name="Mavromatis K."/>
            <person name="Markowitz V."/>
            <person name="Palaniappan K."/>
            <person name="Ivanova N."/>
            <person name="Schaumberg A."/>
            <person name="Pati A."/>
            <person name="Liolios K."/>
            <person name="Nordberg H.P."/>
            <person name="Cantor M.N."/>
            <person name="Hua S.X."/>
            <person name="Woyke T."/>
        </authorList>
    </citation>
    <scope>NUCLEOTIDE SEQUENCE [LARGE SCALE GENOMIC DNA]</scope>
    <source>
        <strain evidence="14 15">DSM 44712</strain>
    </source>
</reference>
<dbReference type="GO" id="GO:0045892">
    <property type="term" value="P:negative regulation of DNA-templated transcription"/>
    <property type="evidence" value="ECO:0007669"/>
    <property type="project" value="UniProtKB-ARBA"/>
</dbReference>
<dbReference type="Gene3D" id="2.60.120.10">
    <property type="entry name" value="Jelly Rolls"/>
    <property type="match status" value="1"/>
</dbReference>
<keyword evidence="15" id="KW-1185">Reference proteome</keyword>
<dbReference type="EMBL" id="JFBT01000001">
    <property type="protein sequence ID" value="EXG82674.1"/>
    <property type="molecule type" value="Genomic_DNA"/>
</dbReference>
<keyword evidence="1" id="KW-0678">Repressor</keyword>
<dbReference type="HOGENOM" id="CLU_075053_3_4_11"/>
<dbReference type="Pfam" id="PF00027">
    <property type="entry name" value="cNMP_binding"/>
    <property type="match status" value="1"/>
</dbReference>
<dbReference type="SMART" id="SM00419">
    <property type="entry name" value="HTH_CRP"/>
    <property type="match status" value="1"/>
</dbReference>
<dbReference type="GO" id="GO:0030552">
    <property type="term" value="F:cAMP binding"/>
    <property type="evidence" value="ECO:0007669"/>
    <property type="project" value="UniProtKB-KW"/>
</dbReference>
<evidence type="ECO:0000259" key="13">
    <source>
        <dbReference type="PROSITE" id="PS51063"/>
    </source>
</evidence>
<dbReference type="CDD" id="cd00038">
    <property type="entry name" value="CAP_ED"/>
    <property type="match status" value="1"/>
</dbReference>
<dbReference type="InterPro" id="IPR036390">
    <property type="entry name" value="WH_DNA-bd_sf"/>
</dbReference>
<keyword evidence="8" id="KW-0804">Transcription</keyword>
<dbReference type="PROSITE" id="PS51063">
    <property type="entry name" value="HTH_CRP_2"/>
    <property type="match status" value="1"/>
</dbReference>
<evidence type="ECO:0000256" key="10">
    <source>
        <dbReference type="ARBA" id="ARBA00033082"/>
    </source>
</evidence>
<dbReference type="InterPro" id="IPR050397">
    <property type="entry name" value="Env_Response_Regulators"/>
</dbReference>
<evidence type="ECO:0000256" key="2">
    <source>
        <dbReference type="ARBA" id="ARBA00022566"/>
    </source>
</evidence>
<evidence type="ECO:0000256" key="6">
    <source>
        <dbReference type="ARBA" id="ARBA00023149"/>
    </source>
</evidence>
<evidence type="ECO:0000256" key="8">
    <source>
        <dbReference type="ARBA" id="ARBA00023163"/>
    </source>
</evidence>
<dbReference type="Pfam" id="PF13545">
    <property type="entry name" value="HTH_Crp_2"/>
    <property type="match status" value="1"/>
</dbReference>
<accession>A0A010ZVF3</accession>
<evidence type="ECO:0000256" key="7">
    <source>
        <dbReference type="ARBA" id="ARBA00023159"/>
    </source>
</evidence>
<dbReference type="SMART" id="SM00100">
    <property type="entry name" value="cNMP"/>
    <property type="match status" value="1"/>
</dbReference>
<dbReference type="PROSITE" id="PS00889">
    <property type="entry name" value="CNMP_BINDING_2"/>
    <property type="match status" value="1"/>
</dbReference>
<dbReference type="InterPro" id="IPR012318">
    <property type="entry name" value="HTH_CRP"/>
</dbReference>
<dbReference type="InterPro" id="IPR018490">
    <property type="entry name" value="cNMP-bd_dom_sf"/>
</dbReference>
<dbReference type="GO" id="GO:0045893">
    <property type="term" value="P:positive regulation of DNA-templated transcription"/>
    <property type="evidence" value="ECO:0007669"/>
    <property type="project" value="UniProtKB-ARBA"/>
</dbReference>